<reference evidence="3" key="1">
    <citation type="journal article" date="2005" name="Nature">
        <title>The map-based sequence of the rice genome.</title>
        <authorList>
            <consortium name="International rice genome sequencing project (IRGSP)"/>
            <person name="Matsumoto T."/>
            <person name="Wu J."/>
            <person name="Kanamori H."/>
            <person name="Katayose Y."/>
            <person name="Fujisawa M."/>
            <person name="Namiki N."/>
            <person name="Mizuno H."/>
            <person name="Yamamoto K."/>
            <person name="Antonio B.A."/>
            <person name="Baba T."/>
            <person name="Sakata K."/>
            <person name="Nagamura Y."/>
            <person name="Aoki H."/>
            <person name="Arikawa K."/>
            <person name="Arita K."/>
            <person name="Bito T."/>
            <person name="Chiden Y."/>
            <person name="Fujitsuka N."/>
            <person name="Fukunaka R."/>
            <person name="Hamada M."/>
            <person name="Harada C."/>
            <person name="Hayashi A."/>
            <person name="Hijishita S."/>
            <person name="Honda M."/>
            <person name="Hosokawa S."/>
            <person name="Ichikawa Y."/>
            <person name="Idonuma A."/>
            <person name="Iijima M."/>
            <person name="Ikeda M."/>
            <person name="Ikeno M."/>
            <person name="Ito K."/>
            <person name="Ito S."/>
            <person name="Ito T."/>
            <person name="Ito Y."/>
            <person name="Ito Y."/>
            <person name="Iwabuchi A."/>
            <person name="Kamiya K."/>
            <person name="Karasawa W."/>
            <person name="Kurita K."/>
            <person name="Katagiri S."/>
            <person name="Kikuta A."/>
            <person name="Kobayashi H."/>
            <person name="Kobayashi N."/>
            <person name="Machita K."/>
            <person name="Maehara T."/>
            <person name="Masukawa M."/>
            <person name="Mizubayashi T."/>
            <person name="Mukai Y."/>
            <person name="Nagasaki H."/>
            <person name="Nagata Y."/>
            <person name="Naito S."/>
            <person name="Nakashima M."/>
            <person name="Nakama Y."/>
            <person name="Nakamichi Y."/>
            <person name="Nakamura M."/>
            <person name="Meguro A."/>
            <person name="Negishi M."/>
            <person name="Ohta I."/>
            <person name="Ohta T."/>
            <person name="Okamoto M."/>
            <person name="Ono N."/>
            <person name="Saji S."/>
            <person name="Sakaguchi M."/>
            <person name="Sakai K."/>
            <person name="Shibata M."/>
            <person name="Shimokawa T."/>
            <person name="Song J."/>
            <person name="Takazaki Y."/>
            <person name="Terasawa K."/>
            <person name="Tsugane M."/>
            <person name="Tsuji K."/>
            <person name="Ueda S."/>
            <person name="Waki K."/>
            <person name="Yamagata H."/>
            <person name="Yamamoto M."/>
            <person name="Yamamoto S."/>
            <person name="Yamane H."/>
            <person name="Yoshiki S."/>
            <person name="Yoshihara R."/>
            <person name="Yukawa K."/>
            <person name="Zhong H."/>
            <person name="Yano M."/>
            <person name="Yuan Q."/>
            <person name="Ouyang S."/>
            <person name="Liu J."/>
            <person name="Jones K.M."/>
            <person name="Gansberger K."/>
            <person name="Moffat K."/>
            <person name="Hill J."/>
            <person name="Bera J."/>
            <person name="Fadrosh D."/>
            <person name="Jin S."/>
            <person name="Johri S."/>
            <person name="Kim M."/>
            <person name="Overton L."/>
            <person name="Reardon M."/>
            <person name="Tsitrin T."/>
            <person name="Vuong H."/>
            <person name="Weaver B."/>
            <person name="Ciecko A."/>
            <person name="Tallon L."/>
            <person name="Jackson J."/>
            <person name="Pai G."/>
            <person name="Aken S.V."/>
            <person name="Utterback T."/>
            <person name="Reidmuller S."/>
            <person name="Feldblyum T."/>
            <person name="Hsiao J."/>
            <person name="Zismann V."/>
            <person name="Iobst S."/>
            <person name="de Vazeille A.R."/>
            <person name="Buell C.R."/>
            <person name="Ying K."/>
            <person name="Li Y."/>
            <person name="Lu T."/>
            <person name="Huang Y."/>
            <person name="Zhao Q."/>
            <person name="Feng Q."/>
            <person name="Zhang L."/>
            <person name="Zhu J."/>
            <person name="Weng Q."/>
            <person name="Mu J."/>
            <person name="Lu Y."/>
            <person name="Fan D."/>
            <person name="Liu Y."/>
            <person name="Guan J."/>
            <person name="Zhang Y."/>
            <person name="Yu S."/>
            <person name="Liu X."/>
            <person name="Zhang Y."/>
            <person name="Hong G."/>
            <person name="Han B."/>
            <person name="Choisne N."/>
            <person name="Demange N."/>
            <person name="Orjeda G."/>
            <person name="Samain S."/>
            <person name="Cattolico L."/>
            <person name="Pelletier E."/>
            <person name="Couloux A."/>
            <person name="Segurens B."/>
            <person name="Wincker P."/>
            <person name="D'Hont A."/>
            <person name="Scarpelli C."/>
            <person name="Weissenbach J."/>
            <person name="Salanoubat M."/>
            <person name="Quetier F."/>
            <person name="Yu Y."/>
            <person name="Kim H.R."/>
            <person name="Rambo T."/>
            <person name="Currie J."/>
            <person name="Collura K."/>
            <person name="Luo M."/>
            <person name="Yang T."/>
            <person name="Ammiraju J.S.S."/>
            <person name="Engler F."/>
            <person name="Soderlund C."/>
            <person name="Wing R.A."/>
            <person name="Palmer L.E."/>
            <person name="de la Bastide M."/>
            <person name="Spiegel L."/>
            <person name="Nascimento L."/>
            <person name="Zutavern T."/>
            <person name="O'Shaughnessy A."/>
            <person name="Dike S."/>
            <person name="Dedhia N."/>
            <person name="Preston R."/>
            <person name="Balija V."/>
            <person name="McCombie W.R."/>
            <person name="Chow T."/>
            <person name="Chen H."/>
            <person name="Chung M."/>
            <person name="Chen C."/>
            <person name="Shaw J."/>
            <person name="Wu H."/>
            <person name="Hsiao K."/>
            <person name="Chao Y."/>
            <person name="Chu M."/>
            <person name="Cheng C."/>
            <person name="Hour A."/>
            <person name="Lee P."/>
            <person name="Lin S."/>
            <person name="Lin Y."/>
            <person name="Liou J."/>
            <person name="Liu S."/>
            <person name="Hsing Y."/>
            <person name="Raghuvanshi S."/>
            <person name="Mohanty A."/>
            <person name="Bharti A.K."/>
            <person name="Gaur A."/>
            <person name="Gupta V."/>
            <person name="Kumar D."/>
            <person name="Ravi V."/>
            <person name="Vij S."/>
            <person name="Kapur A."/>
            <person name="Khurana P."/>
            <person name="Khurana P."/>
            <person name="Khurana J.P."/>
            <person name="Tyagi A.K."/>
            <person name="Gaikwad K."/>
            <person name="Singh A."/>
            <person name="Dalal V."/>
            <person name="Srivastava S."/>
            <person name="Dixit A."/>
            <person name="Pal A.K."/>
            <person name="Ghazi I.A."/>
            <person name="Yadav M."/>
            <person name="Pandit A."/>
            <person name="Bhargava A."/>
            <person name="Sureshbabu K."/>
            <person name="Batra K."/>
            <person name="Sharma T.R."/>
            <person name="Mohapatra T."/>
            <person name="Singh N.K."/>
            <person name="Messing J."/>
            <person name="Nelson A.B."/>
            <person name="Fuks G."/>
            <person name="Kavchok S."/>
            <person name="Keizer G."/>
            <person name="Linton E."/>
            <person name="Llaca V."/>
            <person name="Song R."/>
            <person name="Tanyolac B."/>
            <person name="Young S."/>
            <person name="Ho-Il K."/>
            <person name="Hahn J.H."/>
            <person name="Sangsakoo G."/>
            <person name="Vanavichit A."/>
            <person name="de Mattos Luiz.A.T."/>
            <person name="Zimmer P.D."/>
            <person name="Malone G."/>
            <person name="Dellagostin O."/>
            <person name="de Oliveira A.C."/>
            <person name="Bevan M."/>
            <person name="Bancroft I."/>
            <person name="Minx P."/>
            <person name="Cordum H."/>
            <person name="Wilson R."/>
            <person name="Cheng Z."/>
            <person name="Jin W."/>
            <person name="Jiang J."/>
            <person name="Leong S.A."/>
            <person name="Iwama H."/>
            <person name="Gojobori T."/>
            <person name="Itoh T."/>
            <person name="Niimura Y."/>
            <person name="Fujii Y."/>
            <person name="Habara T."/>
            <person name="Sakai H."/>
            <person name="Sato Y."/>
            <person name="Wilson G."/>
            <person name="Kumar K."/>
            <person name="McCouch S."/>
            <person name="Juretic N."/>
            <person name="Hoen D."/>
            <person name="Wright S."/>
            <person name="Bruskiewich R."/>
            <person name="Bureau T."/>
            <person name="Miyao A."/>
            <person name="Hirochika H."/>
            <person name="Nishikawa T."/>
            <person name="Kadowaki K."/>
            <person name="Sugiura M."/>
            <person name="Burr B."/>
            <person name="Sasaki T."/>
        </authorList>
    </citation>
    <scope>NUCLEOTIDE SEQUENCE [LARGE SCALE GENOMIC DNA]</scope>
    <source>
        <strain evidence="3">cv. Nipponbare</strain>
    </source>
</reference>
<feature type="region of interest" description="Disordered" evidence="1">
    <location>
        <begin position="1"/>
        <end position="123"/>
    </location>
</feature>
<dbReference type="InParanoid" id="A0A0P0VR36"/>
<dbReference type="Proteomes" id="UP000059680">
    <property type="component" value="Chromosome 2"/>
</dbReference>
<evidence type="ECO:0000313" key="2">
    <source>
        <dbReference type="EMBL" id="BAS81486.1"/>
    </source>
</evidence>
<name>A0A0P0VR36_ORYSJ</name>
<feature type="compositionally biased region" description="Low complexity" evidence="1">
    <location>
        <begin position="57"/>
        <end position="80"/>
    </location>
</feature>
<reference evidence="2 3" key="3">
    <citation type="journal article" date="2013" name="Rice">
        <title>Improvement of the Oryza sativa Nipponbare reference genome using next generation sequence and optical map data.</title>
        <authorList>
            <person name="Kawahara Y."/>
            <person name="de la Bastide M."/>
            <person name="Hamilton J.P."/>
            <person name="Kanamori H."/>
            <person name="McCombie W.R."/>
            <person name="Ouyang S."/>
            <person name="Schwartz D.C."/>
            <person name="Tanaka T."/>
            <person name="Wu J."/>
            <person name="Zhou S."/>
            <person name="Childs K.L."/>
            <person name="Davidson R.M."/>
            <person name="Lin H."/>
            <person name="Quesada-Ocampo L."/>
            <person name="Vaillancourt B."/>
            <person name="Sakai H."/>
            <person name="Lee S.S."/>
            <person name="Kim J."/>
            <person name="Numa H."/>
            <person name="Itoh T."/>
            <person name="Buell C.R."/>
            <person name="Matsumoto T."/>
        </authorList>
    </citation>
    <scope>NUCLEOTIDE SEQUENCE [LARGE SCALE GENOMIC DNA]</scope>
    <source>
        <strain evidence="3">cv. Nipponbare</strain>
    </source>
</reference>
<keyword evidence="3" id="KW-1185">Reference proteome</keyword>
<protein>
    <submittedName>
        <fullName evidence="2">Os02g0807600 protein</fullName>
    </submittedName>
</protein>
<dbReference type="EMBL" id="AP014958">
    <property type="protein sequence ID" value="BAS81486.1"/>
    <property type="molecule type" value="Genomic_DNA"/>
</dbReference>
<feature type="compositionally biased region" description="Pro residues" evidence="1">
    <location>
        <begin position="28"/>
        <end position="39"/>
    </location>
</feature>
<dbReference type="AlphaFoldDB" id="A0A0P0VR36"/>
<reference evidence="2 3" key="2">
    <citation type="journal article" date="2013" name="Plant Cell Physiol.">
        <title>Rice Annotation Project Database (RAP-DB): an integrative and interactive database for rice genomics.</title>
        <authorList>
            <person name="Sakai H."/>
            <person name="Lee S.S."/>
            <person name="Tanaka T."/>
            <person name="Numa H."/>
            <person name="Kim J."/>
            <person name="Kawahara Y."/>
            <person name="Wakimoto H."/>
            <person name="Yang C.C."/>
            <person name="Iwamoto M."/>
            <person name="Abe T."/>
            <person name="Yamada Y."/>
            <person name="Muto A."/>
            <person name="Inokuchi H."/>
            <person name="Ikemura T."/>
            <person name="Matsumoto T."/>
            <person name="Sasaki T."/>
            <person name="Itoh T."/>
        </authorList>
    </citation>
    <scope>NUCLEOTIDE SEQUENCE [LARGE SCALE GENOMIC DNA]</scope>
    <source>
        <strain evidence="3">cv. Nipponbare</strain>
    </source>
</reference>
<gene>
    <name evidence="2" type="ordered locus">Os02g0807600</name>
    <name evidence="2" type="ORF">OSNPB_020807600</name>
</gene>
<dbReference type="PaxDb" id="39947-A0A0P0VR36"/>
<sequence length="123" mass="12814">APSHSGSAAHQPAPIADRARRLLLNSAPPAPPPASPPRKPASLRRCGAATSVRTDNRPLPSSAPAPRGLPSSLPSSVPAPRGLPSDLPAVRGSSPSRRRRRRAVLPTCRLPSARPFPFRGSAH</sequence>
<proteinExistence type="predicted"/>
<accession>A0A0P0VR36</accession>
<evidence type="ECO:0000256" key="1">
    <source>
        <dbReference type="SAM" id="MobiDB-lite"/>
    </source>
</evidence>
<organism evidence="2 3">
    <name type="scientific">Oryza sativa subsp. japonica</name>
    <name type="common">Rice</name>
    <dbReference type="NCBI Taxonomy" id="39947"/>
    <lineage>
        <taxon>Eukaryota</taxon>
        <taxon>Viridiplantae</taxon>
        <taxon>Streptophyta</taxon>
        <taxon>Embryophyta</taxon>
        <taxon>Tracheophyta</taxon>
        <taxon>Spermatophyta</taxon>
        <taxon>Magnoliopsida</taxon>
        <taxon>Liliopsida</taxon>
        <taxon>Poales</taxon>
        <taxon>Poaceae</taxon>
        <taxon>BOP clade</taxon>
        <taxon>Oryzoideae</taxon>
        <taxon>Oryzeae</taxon>
        <taxon>Oryzinae</taxon>
        <taxon>Oryza</taxon>
        <taxon>Oryza sativa</taxon>
    </lineage>
</organism>
<dbReference type="Gramene" id="Os02t0807600-01">
    <property type="protein sequence ID" value="Os02t0807600-01"/>
    <property type="gene ID" value="Os02g0807600"/>
</dbReference>
<evidence type="ECO:0000313" key="3">
    <source>
        <dbReference type="Proteomes" id="UP000059680"/>
    </source>
</evidence>
<feature type="non-terminal residue" evidence="2">
    <location>
        <position position="1"/>
    </location>
</feature>